<feature type="non-terminal residue" evidence="2">
    <location>
        <position position="124"/>
    </location>
</feature>
<dbReference type="AlphaFoldDB" id="A0A812MEK4"/>
<organism evidence="2 3">
    <name type="scientific">Symbiodinium necroappetens</name>
    <dbReference type="NCBI Taxonomy" id="1628268"/>
    <lineage>
        <taxon>Eukaryota</taxon>
        <taxon>Sar</taxon>
        <taxon>Alveolata</taxon>
        <taxon>Dinophyceae</taxon>
        <taxon>Suessiales</taxon>
        <taxon>Symbiodiniaceae</taxon>
        <taxon>Symbiodinium</taxon>
    </lineage>
</organism>
<evidence type="ECO:0000256" key="1">
    <source>
        <dbReference type="SAM" id="Phobius"/>
    </source>
</evidence>
<protein>
    <submittedName>
        <fullName evidence="2">Uncharacterized protein</fullName>
    </submittedName>
</protein>
<proteinExistence type="predicted"/>
<dbReference type="OrthoDB" id="443381at2759"/>
<sequence length="124" mass="13093">MCDGGCACNLPAKILTAIGGVIAAIGVIIYIVGVTQVASIADDRMLVDGQRNFEFELGGGAVFDSVLFLHDEGVDCDVHLDSLSIVHVDTNTVEALSFTCFWGGTEPIGHNGQTLYELGQFFAP</sequence>
<comment type="caution">
    <text evidence="2">The sequence shown here is derived from an EMBL/GenBank/DDBJ whole genome shotgun (WGS) entry which is preliminary data.</text>
</comment>
<keyword evidence="1" id="KW-1133">Transmembrane helix</keyword>
<evidence type="ECO:0000313" key="3">
    <source>
        <dbReference type="Proteomes" id="UP000601435"/>
    </source>
</evidence>
<evidence type="ECO:0000313" key="2">
    <source>
        <dbReference type="EMBL" id="CAE7256973.1"/>
    </source>
</evidence>
<gene>
    <name evidence="2" type="ORF">SNEC2469_LOCUS5678</name>
</gene>
<reference evidence="2" key="1">
    <citation type="submission" date="2021-02" db="EMBL/GenBank/DDBJ databases">
        <authorList>
            <person name="Dougan E. K."/>
            <person name="Rhodes N."/>
            <person name="Thang M."/>
            <person name="Chan C."/>
        </authorList>
    </citation>
    <scope>NUCLEOTIDE SEQUENCE</scope>
</reference>
<keyword evidence="1" id="KW-0472">Membrane</keyword>
<name>A0A812MEK4_9DINO</name>
<keyword evidence="3" id="KW-1185">Reference proteome</keyword>
<feature type="transmembrane region" description="Helical" evidence="1">
    <location>
        <begin position="17"/>
        <end position="41"/>
    </location>
</feature>
<dbReference type="EMBL" id="CAJNJA010010383">
    <property type="protein sequence ID" value="CAE7256973.1"/>
    <property type="molecule type" value="Genomic_DNA"/>
</dbReference>
<keyword evidence="1" id="KW-0812">Transmembrane</keyword>
<dbReference type="Proteomes" id="UP000601435">
    <property type="component" value="Unassembled WGS sequence"/>
</dbReference>
<accession>A0A812MEK4</accession>